<comment type="caution">
    <text evidence="1">The sequence shown here is derived from an EMBL/GenBank/DDBJ whole genome shotgun (WGS) entry which is preliminary data.</text>
</comment>
<accession>A0A645GDK8</accession>
<evidence type="ECO:0000313" key="1">
    <source>
        <dbReference type="EMBL" id="MPN24160.1"/>
    </source>
</evidence>
<gene>
    <name evidence="1" type="ORF">SDC9_171554</name>
</gene>
<name>A0A645GDK8_9ZZZZ</name>
<organism evidence="1">
    <name type="scientific">bioreactor metagenome</name>
    <dbReference type="NCBI Taxonomy" id="1076179"/>
    <lineage>
        <taxon>unclassified sequences</taxon>
        <taxon>metagenomes</taxon>
        <taxon>ecological metagenomes</taxon>
    </lineage>
</organism>
<dbReference type="EMBL" id="VSSQ01072902">
    <property type="protein sequence ID" value="MPN24160.1"/>
    <property type="molecule type" value="Genomic_DNA"/>
</dbReference>
<dbReference type="AlphaFoldDB" id="A0A645GDK8"/>
<sequence>MSFRGVDEAECVHGALGSYFLENTNARVTHDDAHKQHIFEAADAKQGYREYHVYKIEYCAKVLENYLLFRFRWNGGVVVEPSRGFAFLYLLRRKPALRVALYPLYIDPRRTLPLRRFLFCGTVFVCRHKLPYPYIITVSHCHIMRKACTSNINI</sequence>
<reference evidence="1" key="1">
    <citation type="submission" date="2019-08" db="EMBL/GenBank/DDBJ databases">
        <authorList>
            <person name="Kucharzyk K."/>
            <person name="Murdoch R.W."/>
            <person name="Higgins S."/>
            <person name="Loffler F."/>
        </authorList>
    </citation>
    <scope>NUCLEOTIDE SEQUENCE</scope>
</reference>
<proteinExistence type="predicted"/>
<protein>
    <submittedName>
        <fullName evidence="1">Uncharacterized protein</fullName>
    </submittedName>
</protein>